<sequence>MGKPLSLDLRHRICGYVAAGNSCRAAGRIFGVSAATAVRYAADKRERRDVTPRPQGRPVGRFGQLAPYKDFLIGVIRAEPDITLHELSGALEDTSGVSVHLSSIHRALVRAGFLYEKRTYRTGT</sequence>
<name>A0ABZ2BSK0_9RHOB</name>
<proteinExistence type="predicted"/>
<evidence type="ECO:0000313" key="2">
    <source>
        <dbReference type="Proteomes" id="UP001318682"/>
    </source>
</evidence>
<evidence type="ECO:0000313" key="1">
    <source>
        <dbReference type="EMBL" id="WVX48398.1"/>
    </source>
</evidence>
<dbReference type="Proteomes" id="UP001318682">
    <property type="component" value="Chromosome"/>
</dbReference>
<dbReference type="InterPro" id="IPR009057">
    <property type="entry name" value="Homeodomain-like_sf"/>
</dbReference>
<evidence type="ECO:0008006" key="3">
    <source>
        <dbReference type="Google" id="ProtNLM"/>
    </source>
</evidence>
<dbReference type="EMBL" id="CP143423">
    <property type="protein sequence ID" value="WVX48398.1"/>
    <property type="molecule type" value="Genomic_DNA"/>
</dbReference>
<organism evidence="1 2">
    <name type="scientific">Roseobacter fucihabitans</name>
    <dbReference type="NCBI Taxonomy" id="1537242"/>
    <lineage>
        <taxon>Bacteria</taxon>
        <taxon>Pseudomonadati</taxon>
        <taxon>Pseudomonadota</taxon>
        <taxon>Alphaproteobacteria</taxon>
        <taxon>Rhodobacterales</taxon>
        <taxon>Roseobacteraceae</taxon>
        <taxon>Roseobacter</taxon>
    </lineage>
</organism>
<gene>
    <name evidence="1" type="ORF">ROLI_014780</name>
</gene>
<reference evidence="2" key="1">
    <citation type="submission" date="2024-01" db="EMBL/GenBank/DDBJ databases">
        <title>Roseobacter fucihabitans sp. nov., isolated from the brown alga Fucus spiralis.</title>
        <authorList>
            <person name="Hahnke S."/>
            <person name="Berger M."/>
            <person name="Schlingloff A."/>
            <person name="Athale I."/>
            <person name="Neumann-Schaal M."/>
            <person name="Adenaya A."/>
            <person name="Poehlein A."/>
            <person name="Daniel R."/>
            <person name="Pertersen J."/>
            <person name="Brinkhoff T."/>
        </authorList>
    </citation>
    <scope>NUCLEOTIDE SEQUENCE [LARGE SCALE GENOMIC DNA]</scope>
    <source>
        <strain evidence="2">B14</strain>
    </source>
</reference>
<accession>A0ABZ2BSK0</accession>
<keyword evidence="2" id="KW-1185">Reference proteome</keyword>
<protein>
    <recommendedName>
        <fullName evidence="3">Transposase</fullName>
    </recommendedName>
</protein>
<dbReference type="SUPFAM" id="SSF46689">
    <property type="entry name" value="Homeodomain-like"/>
    <property type="match status" value="1"/>
</dbReference>